<proteinExistence type="predicted"/>
<reference evidence="2 3" key="1">
    <citation type="submission" date="2022-07" db="EMBL/GenBank/DDBJ databases">
        <title>Methylomonas rivi sp. nov., Methylomonas rosea sp. nov., Methylomonas aureus sp. nov. and Methylomonas subterranea sp. nov., four novel methanotrophs isolated from a freshwater creek and the deep terrestrial subsurface.</title>
        <authorList>
            <person name="Abin C."/>
            <person name="Sankaranarayanan K."/>
            <person name="Garner C."/>
            <person name="Sindelar R."/>
            <person name="Kotary K."/>
            <person name="Garner R."/>
            <person name="Barclay S."/>
            <person name="Lawson P."/>
            <person name="Krumholz L."/>
        </authorList>
    </citation>
    <scope>NUCLEOTIDE SEQUENCE [LARGE SCALE GENOMIC DNA]</scope>
    <source>
        <strain evidence="2 3">WSC-6</strain>
    </source>
</reference>
<sequence length="196" mass="21906">MFNYLIPILLLPTLCLANDENPDVPAELRNFVEANTSLLAHAGADLNGDSLSDYVFILERQKTNDADPDIETGQRPLKIALRQPDNSLKIVKTNDNIVFCSTCGGVFGDPFAELSASTKSFSVSHYGGGNWRWTNNFQFNYSRRDDTWQLVRVEESSFHTSDPETVKSASYKPPKDFGKIDIADFDPENYKGSGEK</sequence>
<feature type="compositionally biased region" description="Basic and acidic residues" evidence="1">
    <location>
        <begin position="173"/>
        <end position="182"/>
    </location>
</feature>
<keyword evidence="3" id="KW-1185">Reference proteome</keyword>
<dbReference type="RefSeq" id="WP_256617379.1">
    <property type="nucleotide sequence ID" value="NZ_JANIBK010000296.1"/>
</dbReference>
<feature type="region of interest" description="Disordered" evidence="1">
    <location>
        <begin position="157"/>
        <end position="196"/>
    </location>
</feature>
<name>A0ABT1UAW2_9GAMM</name>
<organism evidence="2 3">
    <name type="scientific">Methylomonas rivi</name>
    <dbReference type="NCBI Taxonomy" id="2952226"/>
    <lineage>
        <taxon>Bacteria</taxon>
        <taxon>Pseudomonadati</taxon>
        <taxon>Pseudomonadota</taxon>
        <taxon>Gammaproteobacteria</taxon>
        <taxon>Methylococcales</taxon>
        <taxon>Methylococcaceae</taxon>
        <taxon>Methylomonas</taxon>
    </lineage>
</organism>
<gene>
    <name evidence="2" type="ORF">NP596_21255</name>
</gene>
<protein>
    <recommendedName>
        <fullName evidence="4">VCBS repeat-containing protein</fullName>
    </recommendedName>
</protein>
<dbReference type="Proteomes" id="UP001524586">
    <property type="component" value="Unassembled WGS sequence"/>
</dbReference>
<evidence type="ECO:0000313" key="3">
    <source>
        <dbReference type="Proteomes" id="UP001524586"/>
    </source>
</evidence>
<evidence type="ECO:0000256" key="1">
    <source>
        <dbReference type="SAM" id="MobiDB-lite"/>
    </source>
</evidence>
<comment type="caution">
    <text evidence="2">The sequence shown here is derived from an EMBL/GenBank/DDBJ whole genome shotgun (WGS) entry which is preliminary data.</text>
</comment>
<accession>A0ABT1UAW2</accession>
<evidence type="ECO:0000313" key="2">
    <source>
        <dbReference type="EMBL" id="MCQ8130996.1"/>
    </source>
</evidence>
<dbReference type="EMBL" id="JANIBK010000296">
    <property type="protein sequence ID" value="MCQ8130996.1"/>
    <property type="molecule type" value="Genomic_DNA"/>
</dbReference>
<evidence type="ECO:0008006" key="4">
    <source>
        <dbReference type="Google" id="ProtNLM"/>
    </source>
</evidence>